<keyword evidence="3" id="KW-1185">Reference proteome</keyword>
<dbReference type="Proteomes" id="UP000191980">
    <property type="component" value="Unassembled WGS sequence"/>
</dbReference>
<dbReference type="PANTHER" id="PTHR33645">
    <property type="entry name" value="AMINOPEPTIDASE (DUF3754)"/>
    <property type="match status" value="1"/>
</dbReference>
<feature type="transmembrane region" description="Helical" evidence="1">
    <location>
        <begin position="248"/>
        <end position="266"/>
    </location>
</feature>
<name>A0A1V8M7N2_9GAMM</name>
<evidence type="ECO:0000313" key="2">
    <source>
        <dbReference type="EMBL" id="OQK17580.1"/>
    </source>
</evidence>
<keyword evidence="1" id="KW-0472">Membrane</keyword>
<reference evidence="2 3" key="1">
    <citation type="submission" date="2015-12" db="EMBL/GenBank/DDBJ databases">
        <authorList>
            <person name="Shamseldin A."/>
            <person name="Moawad H."/>
            <person name="Abd El-Rahim W.M."/>
            <person name="Sadowsky M.J."/>
        </authorList>
    </citation>
    <scope>NUCLEOTIDE SEQUENCE [LARGE SCALE GENOMIC DNA]</scope>
    <source>
        <strain evidence="2 3">WF1</strain>
    </source>
</reference>
<dbReference type="AlphaFoldDB" id="A0A1V8M7N2"/>
<keyword evidence="1" id="KW-0812">Transmembrane</keyword>
<dbReference type="InterPro" id="IPR022227">
    <property type="entry name" value="DUF3754"/>
</dbReference>
<dbReference type="OrthoDB" id="445083at2"/>
<sequence length="422" mass="48267">MQNSTHYQADVLERFIPISLDRLISDLLTAELLPAEQHNAFKQFCSTYTSLFHAQSHTHLQDLKRLYLPFNPDRDTLMTAQENTSTQLTHLKEKLYLILEDANYEQISEADLNEALNKISPYGVQVSVDFGDFAEVALFYRGSAIQQKLYRNWKKLSFKKQPIDILIYRRLFVLLQPKNRQQWIEHFINNKKMSVQKAEKKADAALKVFGISNDNDVVYLKLFKDIPREDLEMQFPNTRIQMRLFDKIKLAVTGGGGTAGGVMATIGKLSATIDPISALIAIGGLLGLLWRQIAKIFSQRAKYSAMLTKNLYFYSLDNNMGALTYLADTAEAEESKEAILAYFFLLLAGETSRANLDQSIENYIHEKYAIPMDFEIDDGLDKLQQSNLLSRCDQLINAIPLVEANSRLRQQWDQVIDNKVFV</sequence>
<dbReference type="PANTHER" id="PTHR33645:SF11">
    <property type="entry name" value="AMINOPEPTIDASE (DUF3754)"/>
    <property type="match status" value="1"/>
</dbReference>
<accession>A0A1V8M7N2</accession>
<organism evidence="2 3">
    <name type="scientific">Methyloprofundus sedimenti</name>
    <dbReference type="NCBI Taxonomy" id="1420851"/>
    <lineage>
        <taxon>Bacteria</taxon>
        <taxon>Pseudomonadati</taxon>
        <taxon>Pseudomonadota</taxon>
        <taxon>Gammaproteobacteria</taxon>
        <taxon>Methylococcales</taxon>
        <taxon>Methylococcaceae</taxon>
        <taxon>Methyloprofundus</taxon>
    </lineage>
</organism>
<gene>
    <name evidence="2" type="ORF">AU255_06835</name>
</gene>
<evidence type="ECO:0008006" key="4">
    <source>
        <dbReference type="Google" id="ProtNLM"/>
    </source>
</evidence>
<proteinExistence type="predicted"/>
<dbReference type="STRING" id="1420851.AU255_06835"/>
<evidence type="ECO:0000313" key="3">
    <source>
        <dbReference type="Proteomes" id="UP000191980"/>
    </source>
</evidence>
<dbReference type="RefSeq" id="WP_080522190.1">
    <property type="nucleotide sequence ID" value="NZ_LPUF01000001.1"/>
</dbReference>
<feature type="transmembrane region" description="Helical" evidence="1">
    <location>
        <begin position="272"/>
        <end position="290"/>
    </location>
</feature>
<keyword evidence="1" id="KW-1133">Transmembrane helix</keyword>
<evidence type="ECO:0000256" key="1">
    <source>
        <dbReference type="SAM" id="Phobius"/>
    </source>
</evidence>
<dbReference type="EMBL" id="LPUF01000001">
    <property type="protein sequence ID" value="OQK17580.1"/>
    <property type="molecule type" value="Genomic_DNA"/>
</dbReference>
<dbReference type="Pfam" id="PF12576">
    <property type="entry name" value="DUF3754"/>
    <property type="match status" value="1"/>
</dbReference>
<protein>
    <recommendedName>
        <fullName evidence="4">DUF3754 domain-containing protein</fullName>
    </recommendedName>
</protein>
<comment type="caution">
    <text evidence="2">The sequence shown here is derived from an EMBL/GenBank/DDBJ whole genome shotgun (WGS) entry which is preliminary data.</text>
</comment>